<comment type="caution">
    <text evidence="7">The sequence shown here is derived from an EMBL/GenBank/DDBJ whole genome shotgun (WGS) entry which is preliminary data.</text>
</comment>
<keyword evidence="5" id="KW-0560">Oxidoreductase</keyword>
<dbReference type="Pfam" id="PF00881">
    <property type="entry name" value="Nitroreductase"/>
    <property type="match status" value="1"/>
</dbReference>
<dbReference type="EMBL" id="JAZIBG010000036">
    <property type="protein sequence ID" value="MEF7615912.1"/>
    <property type="molecule type" value="Genomic_DNA"/>
</dbReference>
<protein>
    <submittedName>
        <fullName evidence="7">Nitroreductase</fullName>
    </submittedName>
</protein>
<evidence type="ECO:0000256" key="4">
    <source>
        <dbReference type="ARBA" id="ARBA00022643"/>
    </source>
</evidence>
<comment type="similarity">
    <text evidence="2">Belongs to the nitroreductase family.</text>
</comment>
<organism evidence="7 8">
    <name type="scientific">Aquincola agrisoli</name>
    <dbReference type="NCBI Taxonomy" id="3119538"/>
    <lineage>
        <taxon>Bacteria</taxon>
        <taxon>Pseudomonadati</taxon>
        <taxon>Pseudomonadota</taxon>
        <taxon>Betaproteobacteria</taxon>
        <taxon>Burkholderiales</taxon>
        <taxon>Sphaerotilaceae</taxon>
        <taxon>Aquincola</taxon>
    </lineage>
</organism>
<dbReference type="CDD" id="cd02136">
    <property type="entry name" value="PnbA_NfnB-like"/>
    <property type="match status" value="1"/>
</dbReference>
<sequence length="230" mass="24938">MTEATEATDAADATTLAHLLTQRHSCRGFLPRPVPQATMDCIVAMAQRTASWCNAQPWQVHITRGGATERFRQALLAPEEDGEPGPDFDWPREYRGVYQARRRACGFALYDSVGITRGDREASARQARENFRLFGAPHVALVTTDEALGVYGAVDCGAYVANFMLAATSLGVASIAQAALAARPQRVRDFFGLGPDRLVVCGISFGYADRAHPANGFRTSRADAAVSWTD</sequence>
<dbReference type="AlphaFoldDB" id="A0AAW9QK71"/>
<evidence type="ECO:0000313" key="7">
    <source>
        <dbReference type="EMBL" id="MEF7615912.1"/>
    </source>
</evidence>
<dbReference type="SUPFAM" id="SSF55469">
    <property type="entry name" value="FMN-dependent nitroreductase-like"/>
    <property type="match status" value="1"/>
</dbReference>
<evidence type="ECO:0000259" key="6">
    <source>
        <dbReference type="Pfam" id="PF00881"/>
    </source>
</evidence>
<accession>A0AAW9QK71</accession>
<name>A0AAW9QK71_9BURK</name>
<dbReference type="Gene3D" id="3.40.109.10">
    <property type="entry name" value="NADH Oxidase"/>
    <property type="match status" value="1"/>
</dbReference>
<dbReference type="InterPro" id="IPR029479">
    <property type="entry name" value="Nitroreductase"/>
</dbReference>
<dbReference type="Proteomes" id="UP001336250">
    <property type="component" value="Unassembled WGS sequence"/>
</dbReference>
<feature type="domain" description="Nitroreductase" evidence="6">
    <location>
        <begin position="21"/>
        <end position="207"/>
    </location>
</feature>
<dbReference type="PANTHER" id="PTHR43673">
    <property type="entry name" value="NAD(P)H NITROREDUCTASE YDGI-RELATED"/>
    <property type="match status" value="1"/>
</dbReference>
<proteinExistence type="inferred from homology"/>
<evidence type="ECO:0000256" key="2">
    <source>
        <dbReference type="ARBA" id="ARBA00007118"/>
    </source>
</evidence>
<keyword evidence="4" id="KW-0288">FMN</keyword>
<dbReference type="RefSeq" id="WP_332291261.1">
    <property type="nucleotide sequence ID" value="NZ_JAZIBG010000036.1"/>
</dbReference>
<reference evidence="7 8" key="1">
    <citation type="submission" date="2024-02" db="EMBL/GenBank/DDBJ databases">
        <title>Genome sequence of Aquincola sp. MAHUQ-54.</title>
        <authorList>
            <person name="Huq M.A."/>
        </authorList>
    </citation>
    <scope>NUCLEOTIDE SEQUENCE [LARGE SCALE GENOMIC DNA]</scope>
    <source>
        <strain evidence="7 8">MAHUQ-54</strain>
    </source>
</reference>
<dbReference type="InterPro" id="IPR000415">
    <property type="entry name" value="Nitroreductase-like"/>
</dbReference>
<evidence type="ECO:0000256" key="3">
    <source>
        <dbReference type="ARBA" id="ARBA00022630"/>
    </source>
</evidence>
<dbReference type="GO" id="GO:0016491">
    <property type="term" value="F:oxidoreductase activity"/>
    <property type="evidence" value="ECO:0007669"/>
    <property type="project" value="UniProtKB-KW"/>
</dbReference>
<comment type="cofactor">
    <cofactor evidence="1">
        <name>FMN</name>
        <dbReference type="ChEBI" id="CHEBI:58210"/>
    </cofactor>
</comment>
<gene>
    <name evidence="7" type="ORF">V4F39_18500</name>
</gene>
<evidence type="ECO:0000256" key="5">
    <source>
        <dbReference type="ARBA" id="ARBA00023002"/>
    </source>
</evidence>
<evidence type="ECO:0000256" key="1">
    <source>
        <dbReference type="ARBA" id="ARBA00001917"/>
    </source>
</evidence>
<keyword evidence="3" id="KW-0285">Flavoprotein</keyword>
<dbReference type="PANTHER" id="PTHR43673:SF2">
    <property type="entry name" value="NITROREDUCTASE"/>
    <property type="match status" value="1"/>
</dbReference>
<keyword evidence="8" id="KW-1185">Reference proteome</keyword>
<evidence type="ECO:0000313" key="8">
    <source>
        <dbReference type="Proteomes" id="UP001336250"/>
    </source>
</evidence>